<keyword evidence="2" id="KW-1185">Reference proteome</keyword>
<reference evidence="1" key="2">
    <citation type="submission" date="2022-06" db="UniProtKB">
        <authorList>
            <consortium name="EnsemblMetazoa"/>
        </authorList>
    </citation>
    <scope>IDENTIFICATION</scope>
    <source>
        <strain evidence="1">PS312</strain>
    </source>
</reference>
<organism evidence="1 2">
    <name type="scientific">Pristionchus pacificus</name>
    <name type="common">Parasitic nematode worm</name>
    <dbReference type="NCBI Taxonomy" id="54126"/>
    <lineage>
        <taxon>Eukaryota</taxon>
        <taxon>Metazoa</taxon>
        <taxon>Ecdysozoa</taxon>
        <taxon>Nematoda</taxon>
        <taxon>Chromadorea</taxon>
        <taxon>Rhabditida</taxon>
        <taxon>Rhabditina</taxon>
        <taxon>Diplogasteromorpha</taxon>
        <taxon>Diplogasteroidea</taxon>
        <taxon>Neodiplogasteridae</taxon>
        <taxon>Pristionchus</taxon>
    </lineage>
</organism>
<proteinExistence type="predicted"/>
<sequence length="70" mass="8059">MPKEADIMKKYNKGKVLFFVHGAWQMRSKHYGGGFMTQCQYLEDVIFKDYLGKHFNSHSTPLGDLSDATN</sequence>
<evidence type="ECO:0000313" key="1">
    <source>
        <dbReference type="EnsemblMetazoa" id="PPA40676.1"/>
    </source>
</evidence>
<evidence type="ECO:0000313" key="2">
    <source>
        <dbReference type="Proteomes" id="UP000005239"/>
    </source>
</evidence>
<reference evidence="2" key="1">
    <citation type="journal article" date="2008" name="Nat. Genet.">
        <title>The Pristionchus pacificus genome provides a unique perspective on nematode lifestyle and parasitism.</title>
        <authorList>
            <person name="Dieterich C."/>
            <person name="Clifton S.W."/>
            <person name="Schuster L.N."/>
            <person name="Chinwalla A."/>
            <person name="Delehaunty K."/>
            <person name="Dinkelacker I."/>
            <person name="Fulton L."/>
            <person name="Fulton R."/>
            <person name="Godfrey J."/>
            <person name="Minx P."/>
            <person name="Mitreva M."/>
            <person name="Roeseler W."/>
            <person name="Tian H."/>
            <person name="Witte H."/>
            <person name="Yang S.P."/>
            <person name="Wilson R.K."/>
            <person name="Sommer R.J."/>
        </authorList>
    </citation>
    <scope>NUCLEOTIDE SEQUENCE [LARGE SCALE GENOMIC DNA]</scope>
    <source>
        <strain evidence="2">PS312</strain>
    </source>
</reference>
<accession>A0A8R1YX93</accession>
<dbReference type="AlphaFoldDB" id="A0A2A6C3U5"/>
<accession>A0A2A6C3U5</accession>
<protein>
    <submittedName>
        <fullName evidence="1">Uncharacterized protein</fullName>
    </submittedName>
</protein>
<name>A0A2A6C3U5_PRIPA</name>
<gene>
    <name evidence="1" type="primary">WBGene00279045</name>
</gene>
<dbReference type="Proteomes" id="UP000005239">
    <property type="component" value="Unassembled WGS sequence"/>
</dbReference>
<dbReference type="EnsemblMetazoa" id="PPA40676.1">
    <property type="protein sequence ID" value="PPA40676.1"/>
    <property type="gene ID" value="WBGene00279045"/>
</dbReference>